<dbReference type="EMBL" id="BQNB010017307">
    <property type="protein sequence ID" value="GJT61648.1"/>
    <property type="molecule type" value="Genomic_DNA"/>
</dbReference>
<organism evidence="1 2">
    <name type="scientific">Tanacetum coccineum</name>
    <dbReference type="NCBI Taxonomy" id="301880"/>
    <lineage>
        <taxon>Eukaryota</taxon>
        <taxon>Viridiplantae</taxon>
        <taxon>Streptophyta</taxon>
        <taxon>Embryophyta</taxon>
        <taxon>Tracheophyta</taxon>
        <taxon>Spermatophyta</taxon>
        <taxon>Magnoliopsida</taxon>
        <taxon>eudicotyledons</taxon>
        <taxon>Gunneridae</taxon>
        <taxon>Pentapetalae</taxon>
        <taxon>asterids</taxon>
        <taxon>campanulids</taxon>
        <taxon>Asterales</taxon>
        <taxon>Asteraceae</taxon>
        <taxon>Asteroideae</taxon>
        <taxon>Anthemideae</taxon>
        <taxon>Anthemidinae</taxon>
        <taxon>Tanacetum</taxon>
    </lineage>
</organism>
<name>A0ABQ5FEK5_9ASTR</name>
<reference evidence="1" key="1">
    <citation type="journal article" date="2022" name="Int. J. Mol. Sci.">
        <title>Draft Genome of Tanacetum Coccineum: Genomic Comparison of Closely Related Tanacetum-Family Plants.</title>
        <authorList>
            <person name="Yamashiro T."/>
            <person name="Shiraishi A."/>
            <person name="Nakayama K."/>
            <person name="Satake H."/>
        </authorList>
    </citation>
    <scope>NUCLEOTIDE SEQUENCE</scope>
</reference>
<sequence>MKVEESLNVTFDESPPLTKLSPLVDDDVGRIVTPSFIAENNMLPFFQAIGFKPFLTLNEPICPRFVVEFYHSLEVKRNEEDILYIEFKLGQFTFTLTPSHLSQILKTPHTLETFYTSEWSLNSLDDHPYSNYFGLKHDIIKKVITTLRTTQAQLLRDSNKLYIRPDLKLWELFFKEKFFCSTDKRNKVKACTAYMLYYLTIRRKFNFTSMIIYRMEEVIKKRKGPMPFAMLLTRIYNHILAINP</sequence>
<protein>
    <submittedName>
        <fullName evidence="1">Uncharacterized protein</fullName>
    </submittedName>
</protein>
<accession>A0ABQ5FEK5</accession>
<gene>
    <name evidence="1" type="ORF">Tco_1005181</name>
</gene>
<comment type="caution">
    <text evidence="1">The sequence shown here is derived from an EMBL/GenBank/DDBJ whole genome shotgun (WGS) entry which is preliminary data.</text>
</comment>
<evidence type="ECO:0000313" key="2">
    <source>
        <dbReference type="Proteomes" id="UP001151760"/>
    </source>
</evidence>
<reference evidence="1" key="2">
    <citation type="submission" date="2022-01" db="EMBL/GenBank/DDBJ databases">
        <authorList>
            <person name="Yamashiro T."/>
            <person name="Shiraishi A."/>
            <person name="Satake H."/>
            <person name="Nakayama K."/>
        </authorList>
    </citation>
    <scope>NUCLEOTIDE SEQUENCE</scope>
</reference>
<dbReference type="Proteomes" id="UP001151760">
    <property type="component" value="Unassembled WGS sequence"/>
</dbReference>
<keyword evidence="2" id="KW-1185">Reference proteome</keyword>
<evidence type="ECO:0000313" key="1">
    <source>
        <dbReference type="EMBL" id="GJT61648.1"/>
    </source>
</evidence>
<proteinExistence type="predicted"/>